<feature type="compositionally biased region" description="Polar residues" evidence="3">
    <location>
        <begin position="195"/>
        <end position="209"/>
    </location>
</feature>
<sequence>MENVRVRIKTPNFSSTPSSSLSSSHQAPLLPHDLLFFPLELLFFTLIEPFLSIPSSLASTAHTSFVLPSPRTLAATPCSITRLRGLETAPPFMPPRWLSPWNPNSFLDSRGDDWNGSVEVSCLLTKAFSLTLAHDGDGLIPRPNHGNESAKEEERDRRGHFICLSNQQSQTSNHSMHQQDRVGGGGGSVTVVGGMSNSFRGNDQVSKSQIGRKRKQPRSSSGPANSTGTANS</sequence>
<feature type="compositionally biased region" description="Low complexity" evidence="3">
    <location>
        <begin position="14"/>
        <end position="23"/>
    </location>
</feature>
<feature type="region of interest" description="Disordered" evidence="3">
    <location>
        <begin position="135"/>
        <end position="232"/>
    </location>
</feature>
<organism evidence="4 5">
    <name type="scientific">Phaseolus angularis</name>
    <name type="common">Azuki bean</name>
    <name type="synonym">Vigna angularis</name>
    <dbReference type="NCBI Taxonomy" id="3914"/>
    <lineage>
        <taxon>Eukaryota</taxon>
        <taxon>Viridiplantae</taxon>
        <taxon>Streptophyta</taxon>
        <taxon>Embryophyta</taxon>
        <taxon>Tracheophyta</taxon>
        <taxon>Spermatophyta</taxon>
        <taxon>Magnoliopsida</taxon>
        <taxon>eudicotyledons</taxon>
        <taxon>Gunneridae</taxon>
        <taxon>Pentapetalae</taxon>
        <taxon>rosids</taxon>
        <taxon>fabids</taxon>
        <taxon>Fabales</taxon>
        <taxon>Fabaceae</taxon>
        <taxon>Papilionoideae</taxon>
        <taxon>50 kb inversion clade</taxon>
        <taxon>NPAAA clade</taxon>
        <taxon>indigoferoid/millettioid clade</taxon>
        <taxon>Phaseoleae</taxon>
        <taxon>Vigna</taxon>
    </lineage>
</organism>
<keyword evidence="2" id="KW-0539">Nucleus</keyword>
<proteinExistence type="predicted"/>
<name>A0A0L9V1P5_PHAAN</name>
<evidence type="ECO:0000313" key="5">
    <source>
        <dbReference type="Proteomes" id="UP000053144"/>
    </source>
</evidence>
<feature type="compositionally biased region" description="Basic and acidic residues" evidence="3">
    <location>
        <begin position="148"/>
        <end position="159"/>
    </location>
</feature>
<dbReference type="STRING" id="3914.A0A0L9V1P5"/>
<feature type="compositionally biased region" description="Polar residues" evidence="3">
    <location>
        <begin position="218"/>
        <end position="232"/>
    </location>
</feature>
<comment type="subcellular location">
    <subcellularLocation>
        <location evidence="1">Nucleus</location>
    </subcellularLocation>
</comment>
<accession>A0A0L9V1P5</accession>
<gene>
    <name evidence="4" type="ORF">LR48_Vigan07g238300</name>
</gene>
<evidence type="ECO:0000313" key="4">
    <source>
        <dbReference type="EMBL" id="KOM48679.1"/>
    </source>
</evidence>
<dbReference type="GO" id="GO:0005634">
    <property type="term" value="C:nucleus"/>
    <property type="evidence" value="ECO:0007669"/>
    <property type="project" value="UniProtKB-SubCell"/>
</dbReference>
<feature type="compositionally biased region" description="Polar residues" evidence="3">
    <location>
        <begin position="164"/>
        <end position="176"/>
    </location>
</feature>
<reference evidence="5" key="1">
    <citation type="journal article" date="2015" name="Proc. Natl. Acad. Sci. U.S.A.">
        <title>Genome sequencing of adzuki bean (Vigna angularis) provides insight into high starch and low fat accumulation and domestication.</title>
        <authorList>
            <person name="Yang K."/>
            <person name="Tian Z."/>
            <person name="Chen C."/>
            <person name="Luo L."/>
            <person name="Zhao B."/>
            <person name="Wang Z."/>
            <person name="Yu L."/>
            <person name="Li Y."/>
            <person name="Sun Y."/>
            <person name="Li W."/>
            <person name="Chen Y."/>
            <person name="Li Y."/>
            <person name="Zhang Y."/>
            <person name="Ai D."/>
            <person name="Zhao J."/>
            <person name="Shang C."/>
            <person name="Ma Y."/>
            <person name="Wu B."/>
            <person name="Wang M."/>
            <person name="Gao L."/>
            <person name="Sun D."/>
            <person name="Zhang P."/>
            <person name="Guo F."/>
            <person name="Wang W."/>
            <person name="Li Y."/>
            <person name="Wang J."/>
            <person name="Varshney R.K."/>
            <person name="Wang J."/>
            <person name="Ling H.Q."/>
            <person name="Wan P."/>
        </authorList>
    </citation>
    <scope>NUCLEOTIDE SEQUENCE</scope>
    <source>
        <strain evidence="5">cv. Jingnong 6</strain>
    </source>
</reference>
<evidence type="ECO:0000256" key="2">
    <source>
        <dbReference type="ARBA" id="ARBA00023242"/>
    </source>
</evidence>
<evidence type="ECO:0000256" key="3">
    <source>
        <dbReference type="SAM" id="MobiDB-lite"/>
    </source>
</evidence>
<dbReference type="PANTHER" id="PTHR45093:SF2">
    <property type="entry name" value="LISH DOMAIN-CONTAINING PROTEIN"/>
    <property type="match status" value="1"/>
</dbReference>
<protein>
    <submittedName>
        <fullName evidence="4">Uncharacterized protein</fullName>
    </submittedName>
</protein>
<dbReference type="PANTHER" id="PTHR45093">
    <property type="entry name" value="TRANSCRIPTION ACTIVATOR MSS11"/>
    <property type="match status" value="1"/>
</dbReference>
<dbReference type="Proteomes" id="UP000053144">
    <property type="component" value="Chromosome 7"/>
</dbReference>
<dbReference type="EMBL" id="CM003377">
    <property type="protein sequence ID" value="KOM48679.1"/>
    <property type="molecule type" value="Genomic_DNA"/>
</dbReference>
<dbReference type="Gramene" id="KOM48679">
    <property type="protein sequence ID" value="KOM48679"/>
    <property type="gene ID" value="LR48_Vigan07g238300"/>
</dbReference>
<dbReference type="AlphaFoldDB" id="A0A0L9V1P5"/>
<evidence type="ECO:0000256" key="1">
    <source>
        <dbReference type="ARBA" id="ARBA00004123"/>
    </source>
</evidence>
<feature type="region of interest" description="Disordered" evidence="3">
    <location>
        <begin position="1"/>
        <end position="23"/>
    </location>
</feature>